<keyword evidence="2" id="KW-1185">Reference proteome</keyword>
<organism evidence="1 2">
    <name type="scientific">Lupinus angustifolius</name>
    <name type="common">Narrow-leaved blue lupine</name>
    <dbReference type="NCBI Taxonomy" id="3871"/>
    <lineage>
        <taxon>Eukaryota</taxon>
        <taxon>Viridiplantae</taxon>
        <taxon>Streptophyta</taxon>
        <taxon>Embryophyta</taxon>
        <taxon>Tracheophyta</taxon>
        <taxon>Spermatophyta</taxon>
        <taxon>Magnoliopsida</taxon>
        <taxon>eudicotyledons</taxon>
        <taxon>Gunneridae</taxon>
        <taxon>Pentapetalae</taxon>
        <taxon>rosids</taxon>
        <taxon>fabids</taxon>
        <taxon>Fabales</taxon>
        <taxon>Fabaceae</taxon>
        <taxon>Papilionoideae</taxon>
        <taxon>50 kb inversion clade</taxon>
        <taxon>genistoids sensu lato</taxon>
        <taxon>core genistoids</taxon>
        <taxon>Genisteae</taxon>
        <taxon>Lupinus</taxon>
    </lineage>
</organism>
<dbReference type="OrthoDB" id="1918704at2759"/>
<protein>
    <submittedName>
        <fullName evidence="1">Uncharacterized protein</fullName>
    </submittedName>
</protein>
<accession>A0A4P1RK56</accession>
<proteinExistence type="predicted"/>
<dbReference type="EMBL" id="CM007364">
    <property type="protein sequence ID" value="OIW12686.1"/>
    <property type="molecule type" value="Genomic_DNA"/>
</dbReference>
<dbReference type="PANTHER" id="PTHR35095">
    <property type="entry name" value="OS05G0143300 PROTEIN"/>
    <property type="match status" value="1"/>
</dbReference>
<reference evidence="1 2" key="1">
    <citation type="journal article" date="2017" name="Plant Biotechnol. J.">
        <title>A comprehensive draft genome sequence for lupin (Lupinus angustifolius), an emerging health food: insights into plant-microbe interactions and legume evolution.</title>
        <authorList>
            <person name="Hane J.K."/>
            <person name="Ming Y."/>
            <person name="Kamphuis L.G."/>
            <person name="Nelson M.N."/>
            <person name="Garg G."/>
            <person name="Atkins C.A."/>
            <person name="Bayer P.E."/>
            <person name="Bravo A."/>
            <person name="Bringans S."/>
            <person name="Cannon S."/>
            <person name="Edwards D."/>
            <person name="Foley R."/>
            <person name="Gao L.L."/>
            <person name="Harrison M.J."/>
            <person name="Huang W."/>
            <person name="Hurgobin B."/>
            <person name="Li S."/>
            <person name="Liu C.W."/>
            <person name="McGrath A."/>
            <person name="Morahan G."/>
            <person name="Murray J."/>
            <person name="Weller J."/>
            <person name="Jian J."/>
            <person name="Singh K.B."/>
        </authorList>
    </citation>
    <scope>NUCLEOTIDE SEQUENCE [LARGE SCALE GENOMIC DNA]</scope>
    <source>
        <strain evidence="2">cv. Tanjil</strain>
        <tissue evidence="1">Whole plant</tissue>
    </source>
</reference>
<dbReference type="KEGG" id="lang:109346619"/>
<sequence length="407" mass="44773">MASHLCSPRLMLGTIINKGCQPLLPSPVPKPEIIRYQAPSFMPNPCEDSRKSENEWFGSNQFVNVHSSAQRPVLIDTQATCPSAERFSFGVIEQCTEHDKIMQFIRSGTAEAGTGGVHMSLLSDLMDLQLSGIDDPRQALASLLYPYSKSYNQKLLLDIFQNSALSSKVSVHPDGQVTFMGAAVEMKNLLSVVAESYLTENSHKGEKRTMLVPHFSRLNIHESEGRSHSSTLEIHSALAVPLRSPGKVKRKPSQKKKKVGMERDLYKKNYLHACESLLSLMIDKKQKRKTALLSLKKSGPELPELLTQFSAGIAGTGLAVLLSVICKVACGRVPFCASKLLNTGLGIGLVWLSRAVNKLRATIVNANKNARKLGIRDEEMILEVDKSIKEVYVRAATLLAIVVLRLA</sequence>
<gene>
    <name evidence="1" type="ORF">TanjilG_24619</name>
</gene>
<dbReference type="Proteomes" id="UP000188354">
    <property type="component" value="Chromosome LG04"/>
</dbReference>
<dbReference type="STRING" id="3871.A0A4P1RK56"/>
<dbReference type="AlphaFoldDB" id="A0A4P1RK56"/>
<dbReference type="Gramene" id="OIW12686">
    <property type="protein sequence ID" value="OIW12686"/>
    <property type="gene ID" value="TanjilG_24619"/>
</dbReference>
<name>A0A4P1RK56_LUPAN</name>
<dbReference type="PANTHER" id="PTHR35095:SF1">
    <property type="entry name" value="OS05G0143300 PROTEIN"/>
    <property type="match status" value="1"/>
</dbReference>
<evidence type="ECO:0000313" key="2">
    <source>
        <dbReference type="Proteomes" id="UP000188354"/>
    </source>
</evidence>
<evidence type="ECO:0000313" key="1">
    <source>
        <dbReference type="EMBL" id="OIW12686.1"/>
    </source>
</evidence>